<dbReference type="InterPro" id="IPR000504">
    <property type="entry name" value="RRM_dom"/>
</dbReference>
<dbReference type="InterPro" id="IPR035979">
    <property type="entry name" value="RBD_domain_sf"/>
</dbReference>
<keyword evidence="5" id="KW-1185">Reference proteome</keyword>
<dbReference type="EMBL" id="JACBKZ010000005">
    <property type="protein sequence ID" value="KAF5950669.1"/>
    <property type="molecule type" value="Genomic_DNA"/>
</dbReference>
<dbReference type="AlphaFoldDB" id="A0A7J7HD48"/>
<feature type="domain" description="AT3G52170-like helix-turn-helix" evidence="3">
    <location>
        <begin position="51"/>
        <end position="99"/>
    </location>
</feature>
<dbReference type="PANTHER" id="PTHR34568:SF5">
    <property type="entry name" value="RNA-BINDING (RRM_RBD_RNP MOTIFS) FAMILY PROTEIN"/>
    <property type="match status" value="1"/>
</dbReference>
<evidence type="ECO:0000313" key="5">
    <source>
        <dbReference type="Proteomes" id="UP000593564"/>
    </source>
</evidence>
<protein>
    <recommendedName>
        <fullName evidence="6">RRM domain-containing protein</fullName>
    </recommendedName>
</protein>
<reference evidence="5" key="1">
    <citation type="journal article" date="2020" name="Nat. Commun.">
        <title>Genome assembly of wild tea tree DASZ reveals pedigree and selection history of tea varieties.</title>
        <authorList>
            <person name="Zhang W."/>
            <person name="Zhang Y."/>
            <person name="Qiu H."/>
            <person name="Guo Y."/>
            <person name="Wan H."/>
            <person name="Zhang X."/>
            <person name="Scossa F."/>
            <person name="Alseekh S."/>
            <person name="Zhang Q."/>
            <person name="Wang P."/>
            <person name="Xu L."/>
            <person name="Schmidt M.H."/>
            <person name="Jia X."/>
            <person name="Li D."/>
            <person name="Zhu A."/>
            <person name="Guo F."/>
            <person name="Chen W."/>
            <person name="Ni D."/>
            <person name="Usadel B."/>
            <person name="Fernie A.R."/>
            <person name="Wen W."/>
        </authorList>
    </citation>
    <scope>NUCLEOTIDE SEQUENCE [LARGE SCALE GENOMIC DNA]</scope>
    <source>
        <strain evidence="5">cv. G240</strain>
    </source>
</reference>
<evidence type="ECO:0000313" key="4">
    <source>
        <dbReference type="EMBL" id="KAF5950669.1"/>
    </source>
</evidence>
<evidence type="ECO:0000259" key="3">
    <source>
        <dbReference type="Pfam" id="PF25896"/>
    </source>
</evidence>
<comment type="caution">
    <text evidence="4">The sequence shown here is derived from an EMBL/GenBank/DDBJ whole genome shotgun (WGS) entry which is preliminary data.</text>
</comment>
<feature type="compositionally biased region" description="Polar residues" evidence="1">
    <location>
        <begin position="293"/>
        <end position="311"/>
    </location>
</feature>
<dbReference type="Proteomes" id="UP000593564">
    <property type="component" value="Unassembled WGS sequence"/>
</dbReference>
<feature type="compositionally biased region" description="Basic and acidic residues" evidence="1">
    <location>
        <begin position="273"/>
        <end position="283"/>
    </location>
</feature>
<dbReference type="Pfam" id="PF25896">
    <property type="entry name" value="HTH_AT3G52170"/>
    <property type="match status" value="1"/>
</dbReference>
<organism evidence="4 5">
    <name type="scientific">Camellia sinensis</name>
    <name type="common">Tea plant</name>
    <name type="synonym">Thea sinensis</name>
    <dbReference type="NCBI Taxonomy" id="4442"/>
    <lineage>
        <taxon>Eukaryota</taxon>
        <taxon>Viridiplantae</taxon>
        <taxon>Streptophyta</taxon>
        <taxon>Embryophyta</taxon>
        <taxon>Tracheophyta</taxon>
        <taxon>Spermatophyta</taxon>
        <taxon>Magnoliopsida</taxon>
        <taxon>eudicotyledons</taxon>
        <taxon>Gunneridae</taxon>
        <taxon>Pentapetalae</taxon>
        <taxon>asterids</taxon>
        <taxon>Ericales</taxon>
        <taxon>Theaceae</taxon>
        <taxon>Camellia</taxon>
    </lineage>
</organism>
<feature type="domain" description="RRM" evidence="2">
    <location>
        <begin position="494"/>
        <end position="557"/>
    </location>
</feature>
<dbReference type="GO" id="GO:0003723">
    <property type="term" value="F:RNA binding"/>
    <property type="evidence" value="ECO:0007669"/>
    <property type="project" value="InterPro"/>
</dbReference>
<dbReference type="Gene3D" id="3.30.70.330">
    <property type="match status" value="1"/>
</dbReference>
<dbReference type="SUPFAM" id="SSF54928">
    <property type="entry name" value="RNA-binding domain, RBD"/>
    <property type="match status" value="1"/>
</dbReference>
<accession>A0A7J7HD48</accession>
<gene>
    <name evidence="4" type="ORF">HYC85_012662</name>
</gene>
<proteinExistence type="predicted"/>
<reference evidence="4 5" key="2">
    <citation type="submission" date="2020-07" db="EMBL/GenBank/DDBJ databases">
        <title>Genome assembly of wild tea tree DASZ reveals pedigree and selection history of tea varieties.</title>
        <authorList>
            <person name="Zhang W."/>
        </authorList>
    </citation>
    <scope>NUCLEOTIDE SEQUENCE [LARGE SCALE GENOMIC DNA]</scope>
    <source>
        <strain evidence="5">cv. G240</strain>
        <tissue evidence="4">Leaf</tissue>
    </source>
</reference>
<dbReference type="InterPro" id="IPR058941">
    <property type="entry name" value="HTH_AT3G52170-like"/>
</dbReference>
<feature type="region of interest" description="Disordered" evidence="1">
    <location>
        <begin position="391"/>
        <end position="428"/>
    </location>
</feature>
<evidence type="ECO:0000259" key="2">
    <source>
        <dbReference type="Pfam" id="PF00076"/>
    </source>
</evidence>
<dbReference type="InterPro" id="IPR012677">
    <property type="entry name" value="Nucleotide-bd_a/b_plait_sf"/>
</dbReference>
<dbReference type="PANTHER" id="PTHR34568">
    <property type="entry name" value="RRM DOMAIN-CONTAINING PROTEIN"/>
    <property type="match status" value="1"/>
</dbReference>
<dbReference type="Pfam" id="PF00076">
    <property type="entry name" value="RRM_1"/>
    <property type="match status" value="1"/>
</dbReference>
<sequence>MVLSLLLQVKSRHHLQRIGLLAGLVEGTRQCSSSSSCSNAEIGNSKKPSLSKEQRAVAVESFVKKYMETHPGIFPKPTHVQNNVGGSWYTLKDILTKIKEKLLENSQLQNRTTSDTSDSTVDATASEIITTHNSKGNSELGKPTSTVINSECNNNISSTATSCMLEENFSKKIINATAFEIVQTCGIADHTELCESESIVQSLKSLVNSENNEKNTTHVTSNISEECSSPDAVNREAFKVIKKHNYADSLKHAEPACKVQLSEAEVISCSNEKDISTGKEKNNSEFGEPIVPSSKTSLNTNDNEKNTTPSISFDGAQKISGLADLFMRRMNNRAAGEMTGEKDDSVTINIPEYSNEATRRDMVKSFDIKSLIDCLKEHRKEQSIIKSHDNMGMESNNFKESGGDPGTRVPFNVSSTNSKSEDKEESDADIPAFDYIESKPSPQLVLSQTKEGMQNVIVEATSSTENLPNKTSIPNLIGDPDVPSSLVKNPTRTVMIKQLTPDIRSHDIEEALAFCGSNISGIFFGSSSFVAYVEFETEDAKERALEKHSINVRGKQLLIFRIDVPRTTVVRISNLYSAEAKKKLFSICRSYGKVKVVVFRHKEIRDVHFMLSEWPNMLKILNRLNGLKVDDCRIIAQPALVFPPEVLRVLWSHPDERQRLETKIWMKTLPYTRLD</sequence>
<evidence type="ECO:0008006" key="6">
    <source>
        <dbReference type="Google" id="ProtNLM"/>
    </source>
</evidence>
<feature type="region of interest" description="Disordered" evidence="1">
    <location>
        <begin position="273"/>
        <end position="314"/>
    </location>
</feature>
<name>A0A7J7HD48_CAMSI</name>
<evidence type="ECO:0000256" key="1">
    <source>
        <dbReference type="SAM" id="MobiDB-lite"/>
    </source>
</evidence>
<dbReference type="InterPro" id="IPR058942">
    <property type="entry name" value="AT3G52170-like"/>
</dbReference>